<comment type="caution">
    <text evidence="3">The sequence shown here is derived from an EMBL/GenBank/DDBJ whole genome shotgun (WGS) entry which is preliminary data.</text>
</comment>
<name>A0ABN1W795_9ACTN</name>
<proteinExistence type="predicted"/>
<evidence type="ECO:0000256" key="1">
    <source>
        <dbReference type="SAM" id="MobiDB-lite"/>
    </source>
</evidence>
<feature type="chain" id="PRO_5045743706" evidence="2">
    <location>
        <begin position="21"/>
        <end position="63"/>
    </location>
</feature>
<organism evidence="3 4">
    <name type="scientific">Kitasatospora nipponensis</name>
    <dbReference type="NCBI Taxonomy" id="258049"/>
    <lineage>
        <taxon>Bacteria</taxon>
        <taxon>Bacillati</taxon>
        <taxon>Actinomycetota</taxon>
        <taxon>Actinomycetes</taxon>
        <taxon>Kitasatosporales</taxon>
        <taxon>Streptomycetaceae</taxon>
        <taxon>Kitasatospora</taxon>
    </lineage>
</organism>
<evidence type="ECO:0000313" key="3">
    <source>
        <dbReference type="EMBL" id="GAA1234604.1"/>
    </source>
</evidence>
<feature type="region of interest" description="Disordered" evidence="1">
    <location>
        <begin position="33"/>
        <end position="63"/>
    </location>
</feature>
<dbReference type="Proteomes" id="UP001500037">
    <property type="component" value="Unassembled WGS sequence"/>
</dbReference>
<protein>
    <submittedName>
        <fullName evidence="3">Uncharacterized protein</fullName>
    </submittedName>
</protein>
<evidence type="ECO:0000256" key="2">
    <source>
        <dbReference type="SAM" id="SignalP"/>
    </source>
</evidence>
<sequence>MSKSVRTAIVALLLFGPAFTAGSVVSTAFATGAGSNQPTASAVAAAGSGDTPTPGPADGIGWD</sequence>
<dbReference type="EMBL" id="BAAALF010000035">
    <property type="protein sequence ID" value="GAA1234604.1"/>
    <property type="molecule type" value="Genomic_DNA"/>
</dbReference>
<accession>A0ABN1W795</accession>
<reference evidence="3 4" key="1">
    <citation type="journal article" date="2019" name="Int. J. Syst. Evol. Microbiol.">
        <title>The Global Catalogue of Microorganisms (GCM) 10K type strain sequencing project: providing services to taxonomists for standard genome sequencing and annotation.</title>
        <authorList>
            <consortium name="The Broad Institute Genomics Platform"/>
            <consortium name="The Broad Institute Genome Sequencing Center for Infectious Disease"/>
            <person name="Wu L."/>
            <person name="Ma J."/>
        </authorList>
    </citation>
    <scope>NUCLEOTIDE SEQUENCE [LARGE SCALE GENOMIC DNA]</scope>
    <source>
        <strain evidence="3 4">JCM 13004</strain>
    </source>
</reference>
<keyword evidence="4" id="KW-1185">Reference proteome</keyword>
<evidence type="ECO:0000313" key="4">
    <source>
        <dbReference type="Proteomes" id="UP001500037"/>
    </source>
</evidence>
<feature type="signal peptide" evidence="2">
    <location>
        <begin position="1"/>
        <end position="20"/>
    </location>
</feature>
<gene>
    <name evidence="3" type="ORF">GCM10009665_26010</name>
</gene>
<keyword evidence="2" id="KW-0732">Signal</keyword>